<reference evidence="2 3" key="1">
    <citation type="submission" date="2021-06" db="EMBL/GenBank/DDBJ databases">
        <title>Caerostris extrusa draft genome.</title>
        <authorList>
            <person name="Kono N."/>
            <person name="Arakawa K."/>
        </authorList>
    </citation>
    <scope>NUCLEOTIDE SEQUENCE [LARGE SCALE GENOMIC DNA]</scope>
</reference>
<evidence type="ECO:0000313" key="2">
    <source>
        <dbReference type="EMBL" id="GIY50332.1"/>
    </source>
</evidence>
<evidence type="ECO:0000313" key="3">
    <source>
        <dbReference type="Proteomes" id="UP001054945"/>
    </source>
</evidence>
<evidence type="ECO:0000256" key="1">
    <source>
        <dbReference type="SAM" id="MobiDB-lite"/>
    </source>
</evidence>
<gene>
    <name evidence="2" type="ORF">CEXT_63691</name>
</gene>
<feature type="compositionally biased region" description="Basic and acidic residues" evidence="1">
    <location>
        <begin position="124"/>
        <end position="139"/>
    </location>
</feature>
<organism evidence="2 3">
    <name type="scientific">Caerostris extrusa</name>
    <name type="common">Bark spider</name>
    <name type="synonym">Caerostris bankana</name>
    <dbReference type="NCBI Taxonomy" id="172846"/>
    <lineage>
        <taxon>Eukaryota</taxon>
        <taxon>Metazoa</taxon>
        <taxon>Ecdysozoa</taxon>
        <taxon>Arthropoda</taxon>
        <taxon>Chelicerata</taxon>
        <taxon>Arachnida</taxon>
        <taxon>Araneae</taxon>
        <taxon>Araneomorphae</taxon>
        <taxon>Entelegynae</taxon>
        <taxon>Araneoidea</taxon>
        <taxon>Araneidae</taxon>
        <taxon>Caerostris</taxon>
    </lineage>
</organism>
<dbReference type="Proteomes" id="UP001054945">
    <property type="component" value="Unassembled WGS sequence"/>
</dbReference>
<comment type="caution">
    <text evidence="2">The sequence shown here is derived from an EMBL/GenBank/DDBJ whole genome shotgun (WGS) entry which is preliminary data.</text>
</comment>
<feature type="region of interest" description="Disordered" evidence="1">
    <location>
        <begin position="124"/>
        <end position="179"/>
    </location>
</feature>
<keyword evidence="3" id="KW-1185">Reference proteome</keyword>
<dbReference type="AlphaFoldDB" id="A0AAV4TYC0"/>
<proteinExistence type="predicted"/>
<protein>
    <recommendedName>
        <fullName evidence="4">LAGLIDADG homing endonuclease</fullName>
    </recommendedName>
</protein>
<dbReference type="EMBL" id="BPLR01011967">
    <property type="protein sequence ID" value="GIY50332.1"/>
    <property type="molecule type" value="Genomic_DNA"/>
</dbReference>
<evidence type="ECO:0008006" key="4">
    <source>
        <dbReference type="Google" id="ProtNLM"/>
    </source>
</evidence>
<accession>A0AAV4TYC0</accession>
<name>A0AAV4TYC0_CAEEX</name>
<sequence>MANVPNASSAQKKGGLLICGSCRRKGEGKKGREAYRNDPFFVTLSGGFICFSGRHTRLMGHLQENLFRPHSILRGHLSGPLSVPEHYLSTVPAIADLWLNHWRSISTYDRNMKAPASLKMTVRPLKEEERQQPEREPGTSRRGQFQDKSISSISSRRNTTQLSSREGRGDCARARKQTA</sequence>